<dbReference type="STRING" id="1036612.A0A1L9THP4"/>
<feature type="compositionally biased region" description="Pro residues" evidence="3">
    <location>
        <begin position="690"/>
        <end position="702"/>
    </location>
</feature>
<feature type="compositionally biased region" description="Pro residues" evidence="3">
    <location>
        <begin position="292"/>
        <end position="302"/>
    </location>
</feature>
<feature type="compositionally biased region" description="Pro residues" evidence="3">
    <location>
        <begin position="375"/>
        <end position="394"/>
    </location>
</feature>
<feature type="compositionally biased region" description="Polar residues" evidence="3">
    <location>
        <begin position="527"/>
        <end position="542"/>
    </location>
</feature>
<dbReference type="SUPFAM" id="SSF47370">
    <property type="entry name" value="Bromodomain"/>
    <property type="match status" value="1"/>
</dbReference>
<feature type="domain" description="Bromo" evidence="4">
    <location>
        <begin position="738"/>
        <end position="778"/>
    </location>
</feature>
<dbReference type="Pfam" id="PF00439">
    <property type="entry name" value="Bromodomain"/>
    <property type="match status" value="1"/>
</dbReference>
<dbReference type="GO" id="GO:0006325">
    <property type="term" value="P:chromatin organization"/>
    <property type="evidence" value="ECO:0007669"/>
    <property type="project" value="UniProtKB-ARBA"/>
</dbReference>
<dbReference type="RefSeq" id="XP_040702765.1">
    <property type="nucleotide sequence ID" value="XM_040853263.1"/>
</dbReference>
<evidence type="ECO:0000256" key="1">
    <source>
        <dbReference type="ARBA" id="ARBA00023117"/>
    </source>
</evidence>
<feature type="compositionally biased region" description="Low complexity" evidence="3">
    <location>
        <begin position="395"/>
        <end position="410"/>
    </location>
</feature>
<dbReference type="VEuPathDB" id="FungiDB:ASPSYDRAFT_986615"/>
<dbReference type="PROSITE" id="PS50014">
    <property type="entry name" value="BROMODOMAIN_2"/>
    <property type="match status" value="1"/>
</dbReference>
<gene>
    <name evidence="5" type="ORF">ASPSYDRAFT_986615</name>
</gene>
<feature type="compositionally biased region" description="Low complexity" evidence="3">
    <location>
        <begin position="782"/>
        <end position="794"/>
    </location>
</feature>
<evidence type="ECO:0000259" key="4">
    <source>
        <dbReference type="PROSITE" id="PS50014"/>
    </source>
</evidence>
<feature type="compositionally biased region" description="Basic and acidic residues" evidence="3">
    <location>
        <begin position="152"/>
        <end position="164"/>
    </location>
</feature>
<dbReference type="InterPro" id="IPR001487">
    <property type="entry name" value="Bromodomain"/>
</dbReference>
<dbReference type="PANTHER" id="PTHR15398">
    <property type="entry name" value="BROMODOMAIN-CONTAINING PROTEIN 8"/>
    <property type="match status" value="1"/>
</dbReference>
<dbReference type="OrthoDB" id="21449at2759"/>
<feature type="compositionally biased region" description="Pro residues" evidence="3">
    <location>
        <begin position="228"/>
        <end position="249"/>
    </location>
</feature>
<feature type="region of interest" description="Disordered" evidence="3">
    <location>
        <begin position="152"/>
        <end position="715"/>
    </location>
</feature>
<evidence type="ECO:0000256" key="3">
    <source>
        <dbReference type="SAM" id="MobiDB-lite"/>
    </source>
</evidence>
<dbReference type="Gene3D" id="1.20.920.10">
    <property type="entry name" value="Bromodomain-like"/>
    <property type="match status" value="1"/>
</dbReference>
<feature type="region of interest" description="Disordered" evidence="3">
    <location>
        <begin position="68"/>
        <end position="113"/>
    </location>
</feature>
<keyword evidence="6" id="KW-1185">Reference proteome</keyword>
<feature type="compositionally biased region" description="Polar residues" evidence="3">
    <location>
        <begin position="204"/>
        <end position="213"/>
    </location>
</feature>
<feature type="region of interest" description="Disordered" evidence="3">
    <location>
        <begin position="782"/>
        <end position="803"/>
    </location>
</feature>
<feature type="compositionally biased region" description="Polar residues" evidence="3">
    <location>
        <begin position="460"/>
        <end position="476"/>
    </location>
</feature>
<dbReference type="PANTHER" id="PTHR15398:SF4">
    <property type="entry name" value="BROMODOMAIN-CONTAINING PROTEIN 8 ISOFORM X1"/>
    <property type="match status" value="1"/>
</dbReference>
<dbReference type="Proteomes" id="UP000184356">
    <property type="component" value="Unassembled WGS sequence"/>
</dbReference>
<sequence length="934" mass="100058">MPPLSAYTPLESLLFFQSLAANDTRPTSFVSISDLLRNNKFVRENGAFDAHRLSPEALEELYSTLMRDNGDSSVSANEPNGHHSESSSPSNPKKRKITNSRPGGLSDDGKRNPGVIPYLVPHLYAKYKELVTTEIKHEERRFKEIRKEIEKLEKEEREAPRQKSTEPTPAPVPQTTHESAPEPMDVDANEKPVAQPQPDKEPNVSPTKPTTTVGAVPPQSEPHKDQPQPQPQPPVPAPPTTSEPKPPAQPALQQPETQAKDLQPQLQPQPSATPQKPSLPAHPISSQKSQPPLQPQPQPPASSPHGLPAEPTPPQQAQIPNGKGPVPPQKPGDAAPNAPVQDTAANVPPTQLQKPLPAPSAVAPSPGPARDSIPTQPPPGKPPQPANLPAPSPTPQKAASTAKGTAKKSAPIAPVSNGPPHGPPQASFQQWSLSQPQIPQQPSQPPIAKPADSTKPLQPPLTQQVPKAETKVQQGPQDVAPPSTPQQSRPMFQSPAPPLPASGFATPIGPAQGLPATGGRGSRPRLSINTPGSLTPWKQTPQLILPHSPRSPDRPRPEDVSPISEKAQSPFGSRAATPEEPEPPRRRGRGRKKAIDSDQGPAKKKGEKATVSTGRKRDRSTASSRSRGRSILSRGDESGAEPSKIKREVPSTPARINSAEAERGLTGQKGATGSEPRPGRGRPKRKRPPSEAPEPEPQPQPQPDLNQPNREDSDQSAPFVLCARNFPRTGAPIMNDVLTHKHASIFTKPLTERDAPGYRDLIYRPQDLKSIKSSISQGSKSLAAATEAANTPVADGESPVPNTGTPSKNAVLMLQKTDDVIPPKAIVNSAQLEKELIRMFANAVMFNPIPQRGFGPAFPMIADGGSGRRQFVPEPDEGGIIKDTLEMFEDVEQAVTRWRAAERTADELASKSVLSLRRESASDPNMDSADDVKG</sequence>
<dbReference type="AlphaFoldDB" id="A0A1L9THP4"/>
<keyword evidence="1 2" id="KW-0103">Bromodomain</keyword>
<feature type="compositionally biased region" description="Basic and acidic residues" evidence="3">
    <location>
        <begin position="550"/>
        <end position="559"/>
    </location>
</feature>
<dbReference type="InterPro" id="IPR036427">
    <property type="entry name" value="Bromodomain-like_sf"/>
</dbReference>
<evidence type="ECO:0000256" key="2">
    <source>
        <dbReference type="PROSITE-ProRule" id="PRU00035"/>
    </source>
</evidence>
<dbReference type="EMBL" id="KV878586">
    <property type="protein sequence ID" value="OJJ58959.1"/>
    <property type="molecule type" value="Genomic_DNA"/>
</dbReference>
<organism evidence="5 6">
    <name type="scientific">Aspergillus sydowii CBS 593.65</name>
    <dbReference type="NCBI Taxonomy" id="1036612"/>
    <lineage>
        <taxon>Eukaryota</taxon>
        <taxon>Fungi</taxon>
        <taxon>Dikarya</taxon>
        <taxon>Ascomycota</taxon>
        <taxon>Pezizomycotina</taxon>
        <taxon>Eurotiomycetes</taxon>
        <taxon>Eurotiomycetidae</taxon>
        <taxon>Eurotiales</taxon>
        <taxon>Aspergillaceae</taxon>
        <taxon>Aspergillus</taxon>
        <taxon>Aspergillus subgen. Nidulantes</taxon>
    </lineage>
</organism>
<dbReference type="GeneID" id="63769336"/>
<feature type="region of interest" description="Disordered" evidence="3">
    <location>
        <begin position="909"/>
        <end position="934"/>
    </location>
</feature>
<feature type="compositionally biased region" description="Low complexity" evidence="3">
    <location>
        <begin position="621"/>
        <end position="633"/>
    </location>
</feature>
<evidence type="ECO:0000313" key="6">
    <source>
        <dbReference type="Proteomes" id="UP000184356"/>
    </source>
</evidence>
<protein>
    <recommendedName>
        <fullName evidence="4">Bromo domain-containing protein</fullName>
    </recommendedName>
</protein>
<proteinExistence type="predicted"/>
<name>A0A1L9THP4_9EURO</name>
<accession>A0A1L9THP4</accession>
<dbReference type="GO" id="GO:0035267">
    <property type="term" value="C:NuA4 histone acetyltransferase complex"/>
    <property type="evidence" value="ECO:0007669"/>
    <property type="project" value="TreeGrafter"/>
</dbReference>
<reference evidence="6" key="1">
    <citation type="journal article" date="2017" name="Genome Biol.">
        <title>Comparative genomics reveals high biological diversity and specific adaptations in the industrially and medically important fungal genus Aspergillus.</title>
        <authorList>
            <person name="de Vries R.P."/>
            <person name="Riley R."/>
            <person name="Wiebenga A."/>
            <person name="Aguilar-Osorio G."/>
            <person name="Amillis S."/>
            <person name="Uchima C.A."/>
            <person name="Anderluh G."/>
            <person name="Asadollahi M."/>
            <person name="Askin M."/>
            <person name="Barry K."/>
            <person name="Battaglia E."/>
            <person name="Bayram O."/>
            <person name="Benocci T."/>
            <person name="Braus-Stromeyer S.A."/>
            <person name="Caldana C."/>
            <person name="Canovas D."/>
            <person name="Cerqueira G.C."/>
            <person name="Chen F."/>
            <person name="Chen W."/>
            <person name="Choi C."/>
            <person name="Clum A."/>
            <person name="Dos Santos R.A."/>
            <person name="Damasio A.R."/>
            <person name="Diallinas G."/>
            <person name="Emri T."/>
            <person name="Fekete E."/>
            <person name="Flipphi M."/>
            <person name="Freyberg S."/>
            <person name="Gallo A."/>
            <person name="Gournas C."/>
            <person name="Habgood R."/>
            <person name="Hainaut M."/>
            <person name="Harispe M.L."/>
            <person name="Henrissat B."/>
            <person name="Hilden K.S."/>
            <person name="Hope R."/>
            <person name="Hossain A."/>
            <person name="Karabika E."/>
            <person name="Karaffa L."/>
            <person name="Karanyi Z."/>
            <person name="Krasevec N."/>
            <person name="Kuo A."/>
            <person name="Kusch H."/>
            <person name="LaButti K."/>
            <person name="Lagendijk E.L."/>
            <person name="Lapidus A."/>
            <person name="Levasseur A."/>
            <person name="Lindquist E."/>
            <person name="Lipzen A."/>
            <person name="Logrieco A.F."/>
            <person name="MacCabe A."/>
            <person name="Maekelae M.R."/>
            <person name="Malavazi I."/>
            <person name="Melin P."/>
            <person name="Meyer V."/>
            <person name="Mielnichuk N."/>
            <person name="Miskei M."/>
            <person name="Molnar A.P."/>
            <person name="Mule G."/>
            <person name="Ngan C.Y."/>
            <person name="Orejas M."/>
            <person name="Orosz E."/>
            <person name="Ouedraogo J.P."/>
            <person name="Overkamp K.M."/>
            <person name="Park H.-S."/>
            <person name="Perrone G."/>
            <person name="Piumi F."/>
            <person name="Punt P.J."/>
            <person name="Ram A.F."/>
            <person name="Ramon A."/>
            <person name="Rauscher S."/>
            <person name="Record E."/>
            <person name="Riano-Pachon D.M."/>
            <person name="Robert V."/>
            <person name="Roehrig J."/>
            <person name="Ruller R."/>
            <person name="Salamov A."/>
            <person name="Salih N.S."/>
            <person name="Samson R.A."/>
            <person name="Sandor E."/>
            <person name="Sanguinetti M."/>
            <person name="Schuetze T."/>
            <person name="Sepcic K."/>
            <person name="Shelest E."/>
            <person name="Sherlock G."/>
            <person name="Sophianopoulou V."/>
            <person name="Squina F.M."/>
            <person name="Sun H."/>
            <person name="Susca A."/>
            <person name="Todd R.B."/>
            <person name="Tsang A."/>
            <person name="Unkles S.E."/>
            <person name="van de Wiele N."/>
            <person name="van Rossen-Uffink D."/>
            <person name="Oliveira J.V."/>
            <person name="Vesth T.C."/>
            <person name="Visser J."/>
            <person name="Yu J.-H."/>
            <person name="Zhou M."/>
            <person name="Andersen M.R."/>
            <person name="Archer D.B."/>
            <person name="Baker S.E."/>
            <person name="Benoit I."/>
            <person name="Brakhage A.A."/>
            <person name="Braus G.H."/>
            <person name="Fischer R."/>
            <person name="Frisvad J.C."/>
            <person name="Goldman G.H."/>
            <person name="Houbraken J."/>
            <person name="Oakley B."/>
            <person name="Pocsi I."/>
            <person name="Scazzocchio C."/>
            <person name="Seiboth B."/>
            <person name="vanKuyk P.A."/>
            <person name="Wortman J."/>
            <person name="Dyer P.S."/>
            <person name="Grigoriev I.V."/>
        </authorList>
    </citation>
    <scope>NUCLEOTIDE SEQUENCE [LARGE SCALE GENOMIC DNA]</scope>
    <source>
        <strain evidence="6">CBS 593.65</strain>
    </source>
</reference>
<feature type="compositionally biased region" description="Polar residues" evidence="3">
    <location>
        <begin position="264"/>
        <end position="276"/>
    </location>
</feature>
<evidence type="ECO:0000313" key="5">
    <source>
        <dbReference type="EMBL" id="OJJ58959.1"/>
    </source>
</evidence>